<evidence type="ECO:0000313" key="1">
    <source>
        <dbReference type="EMBL" id="KAH7681862.1"/>
    </source>
</evidence>
<protein>
    <submittedName>
        <fullName evidence="1">GTPase-activating protein</fullName>
    </submittedName>
</protein>
<dbReference type="Proteomes" id="UP000827976">
    <property type="component" value="Chromosome 5"/>
</dbReference>
<name>A0ACB7W2Z0_DIOAL</name>
<organism evidence="1 2">
    <name type="scientific">Dioscorea alata</name>
    <name type="common">Purple yam</name>
    <dbReference type="NCBI Taxonomy" id="55571"/>
    <lineage>
        <taxon>Eukaryota</taxon>
        <taxon>Viridiplantae</taxon>
        <taxon>Streptophyta</taxon>
        <taxon>Embryophyta</taxon>
        <taxon>Tracheophyta</taxon>
        <taxon>Spermatophyta</taxon>
        <taxon>Magnoliopsida</taxon>
        <taxon>Liliopsida</taxon>
        <taxon>Dioscoreales</taxon>
        <taxon>Dioscoreaceae</taxon>
        <taxon>Dioscorea</taxon>
    </lineage>
</organism>
<dbReference type="EMBL" id="CM037015">
    <property type="protein sequence ID" value="KAH7681862.1"/>
    <property type="molecule type" value="Genomic_DNA"/>
</dbReference>
<proteinExistence type="predicted"/>
<sequence length="599" mass="65748">MANQMKEDDKNEKIIRGLLKLPSNRRCINCNNLGPQYVCTNFWTFICTNCSGMHREFTHRVKSISMAKFTSQEVISLQACGNSRAKDIYFKEWDPQWHSYPDSSDIDSLREFIRHVYVDRKYTGERGTNRSSRMKGHSQDFSENKMGELFRSSSRSPPYVAKHKDGYKLRCNSDKRSPGYFEIVDERDRDRRNGNVNQKSKLDSQKLSNIVSKADGRSPDQQKDSHSPSLPMVHPVTDILGDDVPSIQVPEVPQRTASSTCMGSNDGNSGSLIDFNVDSGTPADAISTQKIVPQQTNSPPIESVDWTCFDVASQKKPLQDTTTTNANPLESVFDQLSIPGTSTASNVPTTPVLAIDDRLAIMVQNSEAVVSDVDIFPANPTSSASNNQLLEPSSVVPNMQSEYTSQVISGVRPQIPPDTKPMGRKELPQDFFTSIYPSAPTSFPCWQRAPHLRMGYAMQYHVGDTMQASPQSAKSSNPFDLASEPSLPRPPSFPSLASLAGTLPDMTSDATMPRSASVGALTPQWMVLQQTSYLSDSSQSPSLIQYGLASMSTQVPSNSFPIVNQGAGFGNLGMNQNPSGKKSQPSTPNSLASGGNPFE</sequence>
<comment type="caution">
    <text evidence="1">The sequence shown here is derived from an EMBL/GenBank/DDBJ whole genome shotgun (WGS) entry which is preliminary data.</text>
</comment>
<gene>
    <name evidence="1" type="ORF">IHE45_05G084700</name>
</gene>
<evidence type="ECO:0000313" key="2">
    <source>
        <dbReference type="Proteomes" id="UP000827976"/>
    </source>
</evidence>
<accession>A0ACB7W2Z0</accession>
<reference evidence="2" key="1">
    <citation type="journal article" date="2022" name="Nat. Commun.">
        <title>Chromosome evolution and the genetic basis of agronomically important traits in greater yam.</title>
        <authorList>
            <person name="Bredeson J.V."/>
            <person name="Lyons J.B."/>
            <person name="Oniyinde I.O."/>
            <person name="Okereke N.R."/>
            <person name="Kolade O."/>
            <person name="Nnabue I."/>
            <person name="Nwadili C.O."/>
            <person name="Hribova E."/>
            <person name="Parker M."/>
            <person name="Nwogha J."/>
            <person name="Shu S."/>
            <person name="Carlson J."/>
            <person name="Kariba R."/>
            <person name="Muthemba S."/>
            <person name="Knop K."/>
            <person name="Barton G.J."/>
            <person name="Sherwood A.V."/>
            <person name="Lopez-Montes A."/>
            <person name="Asiedu R."/>
            <person name="Jamnadass R."/>
            <person name="Muchugi A."/>
            <person name="Goodstein D."/>
            <person name="Egesi C.N."/>
            <person name="Featherston J."/>
            <person name="Asfaw A."/>
            <person name="Simpson G.G."/>
            <person name="Dolezel J."/>
            <person name="Hendre P.S."/>
            <person name="Van Deynze A."/>
            <person name="Kumar P.L."/>
            <person name="Obidiegwu J.E."/>
            <person name="Bhattacharjee R."/>
            <person name="Rokhsar D.S."/>
        </authorList>
    </citation>
    <scope>NUCLEOTIDE SEQUENCE [LARGE SCALE GENOMIC DNA]</scope>
    <source>
        <strain evidence="2">cv. TDa95/00328</strain>
    </source>
</reference>
<keyword evidence="2" id="KW-1185">Reference proteome</keyword>